<evidence type="ECO:0000313" key="3">
    <source>
        <dbReference type="Proteomes" id="UP000825051"/>
    </source>
</evidence>
<accession>A0A8F9XKP6</accession>
<keyword evidence="3" id="KW-1185">Reference proteome</keyword>
<gene>
    <name evidence="2" type="ORF">K0B96_04580</name>
</gene>
<dbReference type="RefSeq" id="WP_220164332.1">
    <property type="nucleotide sequence ID" value="NZ_CP080507.1"/>
</dbReference>
<reference evidence="2" key="1">
    <citation type="submission" date="2021-08" db="EMBL/GenBank/DDBJ databases">
        <title>Genome of a novel bacterium of the phylum Verrucomicrobia, Oleiharenicola sp. KSB-15.</title>
        <authorList>
            <person name="Chung J.-H."/>
            <person name="Ahn J.-H."/>
            <person name="Yoon Y."/>
            <person name="Kim D.-Y."/>
            <person name="An S.-H."/>
            <person name="Park I."/>
            <person name="Yeon J."/>
        </authorList>
    </citation>
    <scope>NUCLEOTIDE SEQUENCE</scope>
    <source>
        <strain evidence="2">KSB-15</strain>
    </source>
</reference>
<keyword evidence="1" id="KW-1133">Transmembrane helix</keyword>
<name>A0A8F9XKP6_9BACT</name>
<evidence type="ECO:0000256" key="1">
    <source>
        <dbReference type="SAM" id="Phobius"/>
    </source>
</evidence>
<sequence>MKITLPADLKSAVPPTVWGRVLSATPVIMTVVATMLAGLASSEMTRAQYDRSLAAQQQSKAGDQWGFFQAKRLRSAIQSGTLDAVQVTADTDQVNAPAMRAFAATLPHPEAIASALDLLLAGRLPPQAAAPVPPPAVRDALAAIENDAPDLNDRLRAAPPAEVAAALRAARDHSRDFDALLNPVVSSGDALGDALQATGPEQRSLRRDFTLLRLRYSSTRYDAEARLNQAVAALYEVQVRQSNLSAERHRTRSQRFFYGMLGAQAAVIIATFAIAARQRNLLWSLAATAGLGALLFAGYVFLFL</sequence>
<protein>
    <submittedName>
        <fullName evidence="2">DUF4337 domain-containing protein</fullName>
    </submittedName>
</protein>
<dbReference type="InterPro" id="IPR025570">
    <property type="entry name" value="DUF4337"/>
</dbReference>
<dbReference type="KEGG" id="ole:K0B96_04580"/>
<organism evidence="2 3">
    <name type="scientific">Horticoccus luteus</name>
    <dbReference type="NCBI Taxonomy" id="2862869"/>
    <lineage>
        <taxon>Bacteria</taxon>
        <taxon>Pseudomonadati</taxon>
        <taxon>Verrucomicrobiota</taxon>
        <taxon>Opitutia</taxon>
        <taxon>Opitutales</taxon>
        <taxon>Opitutaceae</taxon>
        <taxon>Horticoccus</taxon>
    </lineage>
</organism>
<dbReference type="AlphaFoldDB" id="A0A8F9XKP6"/>
<evidence type="ECO:0000313" key="2">
    <source>
        <dbReference type="EMBL" id="QYM79898.1"/>
    </source>
</evidence>
<keyword evidence="1" id="KW-0472">Membrane</keyword>
<proteinExistence type="predicted"/>
<keyword evidence="1" id="KW-0812">Transmembrane</keyword>
<feature type="transmembrane region" description="Helical" evidence="1">
    <location>
        <begin position="281"/>
        <end position="302"/>
    </location>
</feature>
<feature type="transmembrane region" description="Helical" evidence="1">
    <location>
        <begin position="256"/>
        <end position="275"/>
    </location>
</feature>
<dbReference type="Proteomes" id="UP000825051">
    <property type="component" value="Chromosome"/>
</dbReference>
<feature type="transmembrane region" description="Helical" evidence="1">
    <location>
        <begin position="20"/>
        <end position="41"/>
    </location>
</feature>
<dbReference type="EMBL" id="CP080507">
    <property type="protein sequence ID" value="QYM79898.1"/>
    <property type="molecule type" value="Genomic_DNA"/>
</dbReference>
<dbReference type="Pfam" id="PF14235">
    <property type="entry name" value="DUF4337"/>
    <property type="match status" value="1"/>
</dbReference>